<name>A0ABN7T8W4_OIKDI</name>
<gene>
    <name evidence="1" type="ORF">OKIOD_LOCUS16744</name>
</gene>
<dbReference type="Proteomes" id="UP001158576">
    <property type="component" value="Chromosome 2"/>
</dbReference>
<protein>
    <submittedName>
        <fullName evidence="1">Oidioi.mRNA.OKI2018_I69.chr2.g7979.t1.cds</fullName>
    </submittedName>
</protein>
<accession>A0ABN7T8W4</accession>
<keyword evidence="2" id="KW-1185">Reference proteome</keyword>
<evidence type="ECO:0000313" key="2">
    <source>
        <dbReference type="Proteomes" id="UP001158576"/>
    </source>
</evidence>
<reference evidence="1 2" key="1">
    <citation type="submission" date="2021-04" db="EMBL/GenBank/DDBJ databases">
        <authorList>
            <person name="Bliznina A."/>
        </authorList>
    </citation>
    <scope>NUCLEOTIDE SEQUENCE [LARGE SCALE GENOMIC DNA]</scope>
</reference>
<organism evidence="1 2">
    <name type="scientific">Oikopleura dioica</name>
    <name type="common">Tunicate</name>
    <dbReference type="NCBI Taxonomy" id="34765"/>
    <lineage>
        <taxon>Eukaryota</taxon>
        <taxon>Metazoa</taxon>
        <taxon>Chordata</taxon>
        <taxon>Tunicata</taxon>
        <taxon>Appendicularia</taxon>
        <taxon>Copelata</taxon>
        <taxon>Oikopleuridae</taxon>
        <taxon>Oikopleura</taxon>
    </lineage>
</organism>
<sequence>MDTIFQDDHPLKAAIEKVEAKGDFNAKDPRHEGYICEYFNLSLNMWEDVYNCDDYKDYFEETQDYLDLYAEYYGCELEICGMTAGGAEQIAATTAPLFLTLFLWLFK</sequence>
<dbReference type="EMBL" id="OU015567">
    <property type="protein sequence ID" value="CAG5113889.1"/>
    <property type="molecule type" value="Genomic_DNA"/>
</dbReference>
<proteinExistence type="predicted"/>
<evidence type="ECO:0000313" key="1">
    <source>
        <dbReference type="EMBL" id="CAG5113889.1"/>
    </source>
</evidence>